<keyword evidence="8 9" id="KW-0472">Membrane</keyword>
<feature type="transmembrane region" description="Helical" evidence="9">
    <location>
        <begin position="7"/>
        <end position="30"/>
    </location>
</feature>
<evidence type="ECO:0000313" key="11">
    <source>
        <dbReference type="Proteomes" id="UP000038055"/>
    </source>
</evidence>
<feature type="transmembrane region" description="Helical" evidence="9">
    <location>
        <begin position="417"/>
        <end position="436"/>
    </location>
</feature>
<dbReference type="GO" id="GO:0015190">
    <property type="term" value="F:L-leucine transmembrane transporter activity"/>
    <property type="evidence" value="ECO:0007669"/>
    <property type="project" value="TreeGrafter"/>
</dbReference>
<feature type="transmembrane region" description="Helical" evidence="9">
    <location>
        <begin position="319"/>
        <end position="337"/>
    </location>
</feature>
<evidence type="ECO:0000256" key="9">
    <source>
        <dbReference type="SAM" id="Phobius"/>
    </source>
</evidence>
<evidence type="ECO:0000256" key="4">
    <source>
        <dbReference type="ARBA" id="ARBA00022475"/>
    </source>
</evidence>
<dbReference type="EMBL" id="CDOD01000012">
    <property type="protein sequence ID" value="CEN34167.1"/>
    <property type="molecule type" value="Genomic_DNA"/>
</dbReference>
<evidence type="ECO:0000256" key="7">
    <source>
        <dbReference type="ARBA" id="ARBA00022989"/>
    </source>
</evidence>
<dbReference type="InterPro" id="IPR004685">
    <property type="entry name" value="Brnchd-chn_aa_trnsp_Livcs"/>
</dbReference>
<dbReference type="Gene3D" id="1.20.1740.10">
    <property type="entry name" value="Amino acid/polyamine transporter I"/>
    <property type="match status" value="1"/>
</dbReference>
<keyword evidence="3" id="KW-0813">Transport</keyword>
<feature type="transmembrane region" description="Helical" evidence="9">
    <location>
        <begin position="343"/>
        <end position="366"/>
    </location>
</feature>
<feature type="transmembrane region" description="Helical" evidence="9">
    <location>
        <begin position="378"/>
        <end position="397"/>
    </location>
</feature>
<evidence type="ECO:0000256" key="1">
    <source>
        <dbReference type="ARBA" id="ARBA00004651"/>
    </source>
</evidence>
<dbReference type="GO" id="GO:0005304">
    <property type="term" value="F:L-valine transmembrane transporter activity"/>
    <property type="evidence" value="ECO:0007669"/>
    <property type="project" value="TreeGrafter"/>
</dbReference>
<dbReference type="PANTHER" id="PTHR30588:SF0">
    <property type="entry name" value="BRANCHED-CHAIN AMINO ACID PERMEASE BRNQ"/>
    <property type="match status" value="1"/>
</dbReference>
<evidence type="ECO:0000256" key="6">
    <source>
        <dbReference type="ARBA" id="ARBA00022970"/>
    </source>
</evidence>
<feature type="transmembrane region" description="Helical" evidence="9">
    <location>
        <begin position="286"/>
        <end position="307"/>
    </location>
</feature>
<name>A0A0B7H8B8_9FLAO</name>
<dbReference type="GO" id="GO:0005886">
    <property type="term" value="C:plasma membrane"/>
    <property type="evidence" value="ECO:0007669"/>
    <property type="project" value="UniProtKB-SubCell"/>
</dbReference>
<evidence type="ECO:0000256" key="3">
    <source>
        <dbReference type="ARBA" id="ARBA00022448"/>
    </source>
</evidence>
<dbReference type="GO" id="GO:0015188">
    <property type="term" value="F:L-isoleucine transmembrane transporter activity"/>
    <property type="evidence" value="ECO:0007669"/>
    <property type="project" value="TreeGrafter"/>
</dbReference>
<organism evidence="10 11">
    <name type="scientific">Capnocytophaga cynodegmi</name>
    <dbReference type="NCBI Taxonomy" id="28189"/>
    <lineage>
        <taxon>Bacteria</taxon>
        <taxon>Pseudomonadati</taxon>
        <taxon>Bacteroidota</taxon>
        <taxon>Flavobacteriia</taxon>
        <taxon>Flavobacteriales</taxon>
        <taxon>Flavobacteriaceae</taxon>
        <taxon>Capnocytophaga</taxon>
    </lineage>
</organism>
<evidence type="ECO:0000256" key="8">
    <source>
        <dbReference type="ARBA" id="ARBA00023136"/>
    </source>
</evidence>
<feature type="transmembrane region" description="Helical" evidence="9">
    <location>
        <begin position="42"/>
        <end position="62"/>
    </location>
</feature>
<gene>
    <name evidence="10" type="ORF">CCYN2B_20016</name>
</gene>
<sequence>MKTHKNKVVTITTVGFALFAMFFGAGNLILPPLIGLSTGRNWVEALVGFFISAIIAPFLGILVVTKSGTSFTDLGKKVHPKLIDILAVLIILCIGPLVAIPRTGATTFEVGVRPSFPELSNVVFAIIFFAIVLVLSISRTTIVNIIGKFLTPVLLLSLFALIILGVLYPAKPIGEEIAGFYSPSAFSVGFTEGYQTLDVLASVIFAGIIISAVVSDGYSSVRERVKITISAGMISTLALLIIYGGLIYLGATSDYLEATGVSPSEISRTNLLLHISTSILGKVGTFVMAIAIAFACLTTAIALTSATGSIFEKMSKDKIPYKLGVTLCTVVSAFISINSVDSIINYAINILLFIYPIVFTLILYILLFGRIVESKKPFIASIVVTALISLISVLKNLNLNWNLDFLFRIKEQLPLNSYHLEWLLPSLITFVIFTTFSRRK</sequence>
<dbReference type="AlphaFoldDB" id="A0A0B7H8B8"/>
<keyword evidence="11" id="KW-1185">Reference proteome</keyword>
<dbReference type="NCBIfam" id="TIGR00796">
    <property type="entry name" value="livcs"/>
    <property type="match status" value="1"/>
</dbReference>
<keyword evidence="7 9" id="KW-1133">Transmembrane helix</keyword>
<feature type="transmembrane region" description="Helical" evidence="9">
    <location>
        <begin position="119"/>
        <end position="137"/>
    </location>
</feature>
<feature type="transmembrane region" description="Helical" evidence="9">
    <location>
        <begin position="149"/>
        <end position="170"/>
    </location>
</feature>
<protein>
    <submittedName>
        <fullName evidence="10">Branched-chain amino acid uptake carrier braB</fullName>
    </submittedName>
</protein>
<evidence type="ECO:0000313" key="10">
    <source>
        <dbReference type="EMBL" id="CEN34167.1"/>
    </source>
</evidence>
<keyword evidence="4" id="KW-1003">Cell membrane</keyword>
<feature type="transmembrane region" description="Helical" evidence="9">
    <location>
        <begin position="231"/>
        <end position="251"/>
    </location>
</feature>
<reference evidence="11" key="1">
    <citation type="submission" date="2015-01" db="EMBL/GenBank/DDBJ databases">
        <authorList>
            <person name="MANFREDI Pablo"/>
        </authorList>
    </citation>
    <scope>NUCLEOTIDE SEQUENCE [LARGE SCALE GENOMIC DNA]</scope>
    <source>
        <strain evidence="11">Ccyn2B</strain>
    </source>
</reference>
<dbReference type="STRING" id="28189.CCYN74_80074"/>
<keyword evidence="6" id="KW-0029">Amino-acid transport</keyword>
<comment type="subcellular location">
    <subcellularLocation>
        <location evidence="1">Cell membrane</location>
        <topology evidence="1">Multi-pass membrane protein</topology>
    </subcellularLocation>
</comment>
<accession>A0A0B7H8B8</accession>
<dbReference type="eggNOG" id="COG1114">
    <property type="taxonomic scope" value="Bacteria"/>
</dbReference>
<dbReference type="GO" id="GO:0015820">
    <property type="term" value="P:L-leucine transport"/>
    <property type="evidence" value="ECO:0007669"/>
    <property type="project" value="TreeGrafter"/>
</dbReference>
<dbReference type="PANTHER" id="PTHR30588">
    <property type="entry name" value="BRANCHED-CHAIN AMINO ACID TRANSPORT SYSTEM 2 CARRIER PROTEIN"/>
    <property type="match status" value="1"/>
</dbReference>
<evidence type="ECO:0000256" key="5">
    <source>
        <dbReference type="ARBA" id="ARBA00022692"/>
    </source>
</evidence>
<feature type="transmembrane region" description="Helical" evidence="9">
    <location>
        <begin position="199"/>
        <end position="219"/>
    </location>
</feature>
<dbReference type="Proteomes" id="UP000038055">
    <property type="component" value="Unassembled WGS sequence"/>
</dbReference>
<dbReference type="GO" id="GO:0015818">
    <property type="term" value="P:isoleucine transport"/>
    <property type="evidence" value="ECO:0007669"/>
    <property type="project" value="TreeGrafter"/>
</dbReference>
<proteinExistence type="inferred from homology"/>
<dbReference type="RefSeq" id="WP_041991357.1">
    <property type="nucleotide sequence ID" value="NZ_CDOD01000012.1"/>
</dbReference>
<evidence type="ECO:0000256" key="2">
    <source>
        <dbReference type="ARBA" id="ARBA00008540"/>
    </source>
</evidence>
<comment type="similarity">
    <text evidence="2">Belongs to the branched chain amino acid transporter family.</text>
</comment>
<feature type="transmembrane region" description="Helical" evidence="9">
    <location>
        <begin position="82"/>
        <end position="99"/>
    </location>
</feature>
<keyword evidence="5 9" id="KW-0812">Transmembrane</keyword>
<dbReference type="Pfam" id="PF05525">
    <property type="entry name" value="Branch_AA_trans"/>
    <property type="match status" value="1"/>
</dbReference>